<evidence type="ECO:0000313" key="7">
    <source>
        <dbReference type="Proteomes" id="UP000652847"/>
    </source>
</evidence>
<feature type="compositionally biased region" description="Low complexity" evidence="3">
    <location>
        <begin position="320"/>
        <end position="344"/>
    </location>
</feature>
<evidence type="ECO:0000256" key="4">
    <source>
        <dbReference type="SAM" id="SignalP"/>
    </source>
</evidence>
<dbReference type="RefSeq" id="WP_117854570.1">
    <property type="nucleotide sequence ID" value="NZ_JACOOT010000017.1"/>
</dbReference>
<feature type="compositionally biased region" description="Acidic residues" evidence="3">
    <location>
        <begin position="266"/>
        <end position="275"/>
    </location>
</feature>
<dbReference type="CDD" id="cd14667">
    <property type="entry name" value="3D_containing_proteins"/>
    <property type="match status" value="1"/>
</dbReference>
<keyword evidence="1 4" id="KW-0732">Signal</keyword>
<reference evidence="6 7" key="1">
    <citation type="submission" date="2020-08" db="EMBL/GenBank/DDBJ databases">
        <title>Genome public.</title>
        <authorList>
            <person name="Liu C."/>
            <person name="Sun Q."/>
        </authorList>
    </citation>
    <scope>NUCLEOTIDE SEQUENCE [LARGE SCALE GENOMIC DNA]</scope>
    <source>
        <strain evidence="6 7">BX17</strain>
    </source>
</reference>
<feature type="coiled-coil region" evidence="2">
    <location>
        <begin position="158"/>
        <end position="199"/>
    </location>
</feature>
<keyword evidence="2" id="KW-0175">Coiled coil</keyword>
<accession>A0A8I0ADH9</accession>
<dbReference type="Pfam" id="PF24568">
    <property type="entry name" value="CC_PcsB"/>
    <property type="match status" value="1"/>
</dbReference>
<feature type="chain" id="PRO_5039501534" description="Peptidoglycan hydrolase PcsB coiled-coil domain-containing protein" evidence="4">
    <location>
        <begin position="22"/>
        <end position="437"/>
    </location>
</feature>
<dbReference type="Gene3D" id="6.10.250.3150">
    <property type="match status" value="1"/>
</dbReference>
<evidence type="ECO:0000256" key="2">
    <source>
        <dbReference type="SAM" id="Coils"/>
    </source>
</evidence>
<proteinExistence type="predicted"/>
<feature type="domain" description="Peptidoglycan hydrolase PcsB coiled-coil" evidence="5">
    <location>
        <begin position="104"/>
        <end position="173"/>
    </location>
</feature>
<evidence type="ECO:0000259" key="5">
    <source>
        <dbReference type="Pfam" id="PF24568"/>
    </source>
</evidence>
<dbReference type="Proteomes" id="UP000652847">
    <property type="component" value="Unassembled WGS sequence"/>
</dbReference>
<evidence type="ECO:0000256" key="1">
    <source>
        <dbReference type="ARBA" id="ARBA00022729"/>
    </source>
</evidence>
<feature type="compositionally biased region" description="Low complexity" evidence="3">
    <location>
        <begin position="256"/>
        <end position="265"/>
    </location>
</feature>
<comment type="caution">
    <text evidence="6">The sequence shown here is derived from an EMBL/GenBank/DDBJ whole genome shotgun (WGS) entry which is preliminary data.</text>
</comment>
<feature type="region of interest" description="Disordered" evidence="3">
    <location>
        <begin position="256"/>
        <end position="345"/>
    </location>
</feature>
<organism evidence="6 7">
    <name type="scientific">Blautia segnis</name>
    <dbReference type="NCBI Taxonomy" id="2763030"/>
    <lineage>
        <taxon>Bacteria</taxon>
        <taxon>Bacillati</taxon>
        <taxon>Bacillota</taxon>
        <taxon>Clostridia</taxon>
        <taxon>Lachnospirales</taxon>
        <taxon>Lachnospiraceae</taxon>
        <taxon>Blautia</taxon>
    </lineage>
</organism>
<dbReference type="InterPro" id="IPR057309">
    <property type="entry name" value="PcsB_CC"/>
</dbReference>
<protein>
    <recommendedName>
        <fullName evidence="5">Peptidoglycan hydrolase PcsB coiled-coil domain-containing protein</fullName>
    </recommendedName>
</protein>
<dbReference type="EMBL" id="JACOOT010000017">
    <property type="protein sequence ID" value="MBC5651043.1"/>
    <property type="molecule type" value="Genomic_DNA"/>
</dbReference>
<feature type="coiled-coil region" evidence="2">
    <location>
        <begin position="25"/>
        <end position="119"/>
    </location>
</feature>
<name>A0A8I0ADH9_9FIRM</name>
<feature type="compositionally biased region" description="Acidic residues" evidence="3">
    <location>
        <begin position="298"/>
        <end position="319"/>
    </location>
</feature>
<gene>
    <name evidence="6" type="ORF">H8S54_07975</name>
</gene>
<evidence type="ECO:0000256" key="3">
    <source>
        <dbReference type="SAM" id="MobiDB-lite"/>
    </source>
</evidence>
<sequence length="437" mass="47317">MRFKKVFALLLTGIMSVSAPAFVYASSTEEQLADVQAQKEAAQADLAQEQANMASLESKKQELESYLAELNAQYTELTNSVSELGIQAAEKEDELKTLQAQLEEAKATSDKQYEDMKKRIVYMYENGSASMLELLLSSQDLAQFLNRAENIAQISQYDRDMLDKYKKLQADIKAQEEQAEEEAQSINDLLAEKSAKQQEVLVLTANTNDNIQSYIYQISASQDEISALNAQISSADSSIYSLMQAAEAERAAEEAAAAAAVQAESASEENYDSAEDNSQSESSEEDYSEADNGYSDYSESDSDYTESDDSYSDYEDSSDDSYTASSDSTDNSESISESGSSSSSQGTYLGNFTLTAYCNCAQCCGTAGNLTASGTVPTAGRTVAMAGVPFGTQLLINGTVYTVEDLGTPYGHVDIYCGSHSEALAFGLQSADVYRLN</sequence>
<keyword evidence="7" id="KW-1185">Reference proteome</keyword>
<evidence type="ECO:0000313" key="6">
    <source>
        <dbReference type="EMBL" id="MBC5651043.1"/>
    </source>
</evidence>
<dbReference type="AlphaFoldDB" id="A0A8I0ADH9"/>
<feature type="signal peptide" evidence="4">
    <location>
        <begin position="1"/>
        <end position="21"/>
    </location>
</feature>
<dbReference type="InterPro" id="IPR059180">
    <property type="entry name" value="3D_YorM"/>
</dbReference>